<dbReference type="AlphaFoldDB" id="A0A9D4HVQ7"/>
<evidence type="ECO:0000313" key="2">
    <source>
        <dbReference type="EMBL" id="KAH3734453.1"/>
    </source>
</evidence>
<reference evidence="2" key="2">
    <citation type="submission" date="2020-11" db="EMBL/GenBank/DDBJ databases">
        <authorList>
            <person name="McCartney M.A."/>
            <person name="Auch B."/>
            <person name="Kono T."/>
            <person name="Mallez S."/>
            <person name="Becker A."/>
            <person name="Gohl D.M."/>
            <person name="Silverstein K.A.T."/>
            <person name="Koren S."/>
            <person name="Bechman K.B."/>
            <person name="Herman A."/>
            <person name="Abrahante J.E."/>
            <person name="Garbe J."/>
        </authorList>
    </citation>
    <scope>NUCLEOTIDE SEQUENCE</scope>
    <source>
        <strain evidence="2">Duluth1</strain>
        <tissue evidence="2">Whole animal</tissue>
    </source>
</reference>
<dbReference type="EMBL" id="JAIWYP010000011">
    <property type="protein sequence ID" value="KAH3734453.1"/>
    <property type="molecule type" value="Genomic_DNA"/>
</dbReference>
<evidence type="ECO:0000313" key="3">
    <source>
        <dbReference type="Proteomes" id="UP000828390"/>
    </source>
</evidence>
<reference evidence="2" key="1">
    <citation type="journal article" date="2019" name="bioRxiv">
        <title>The Genome of the Zebra Mussel, Dreissena polymorpha: A Resource for Invasive Species Research.</title>
        <authorList>
            <person name="McCartney M.A."/>
            <person name="Auch B."/>
            <person name="Kono T."/>
            <person name="Mallez S."/>
            <person name="Zhang Y."/>
            <person name="Obille A."/>
            <person name="Becker A."/>
            <person name="Abrahante J.E."/>
            <person name="Garbe J."/>
            <person name="Badalamenti J.P."/>
            <person name="Herman A."/>
            <person name="Mangelson H."/>
            <person name="Liachko I."/>
            <person name="Sullivan S."/>
            <person name="Sone E.D."/>
            <person name="Koren S."/>
            <person name="Silverstein K.A.T."/>
            <person name="Beckman K.B."/>
            <person name="Gohl D.M."/>
        </authorList>
    </citation>
    <scope>NUCLEOTIDE SEQUENCE</scope>
    <source>
        <strain evidence="2">Duluth1</strain>
        <tissue evidence="2">Whole animal</tissue>
    </source>
</reference>
<protein>
    <submittedName>
        <fullName evidence="2">Uncharacterized protein</fullName>
    </submittedName>
</protein>
<accession>A0A9D4HVQ7</accession>
<keyword evidence="3" id="KW-1185">Reference proteome</keyword>
<comment type="caution">
    <text evidence="2">The sequence shown here is derived from an EMBL/GenBank/DDBJ whole genome shotgun (WGS) entry which is preliminary data.</text>
</comment>
<feature type="compositionally biased region" description="Polar residues" evidence="1">
    <location>
        <begin position="75"/>
        <end position="84"/>
    </location>
</feature>
<proteinExistence type="predicted"/>
<evidence type="ECO:0000256" key="1">
    <source>
        <dbReference type="SAM" id="MobiDB-lite"/>
    </source>
</evidence>
<name>A0A9D4HVQ7_DREPO</name>
<dbReference type="Proteomes" id="UP000828390">
    <property type="component" value="Unassembled WGS sequence"/>
</dbReference>
<sequence>MEDKGHNSFCALDSEKQYSESSGPRCKSLYNEWKCPAYYPYHSYKKTKAKSDIQVVACRHGVMDMITGSIPTVGETDSSKTPSTGCRPRKRTQEQLYKP</sequence>
<organism evidence="2 3">
    <name type="scientific">Dreissena polymorpha</name>
    <name type="common">Zebra mussel</name>
    <name type="synonym">Mytilus polymorpha</name>
    <dbReference type="NCBI Taxonomy" id="45954"/>
    <lineage>
        <taxon>Eukaryota</taxon>
        <taxon>Metazoa</taxon>
        <taxon>Spiralia</taxon>
        <taxon>Lophotrochozoa</taxon>
        <taxon>Mollusca</taxon>
        <taxon>Bivalvia</taxon>
        <taxon>Autobranchia</taxon>
        <taxon>Heteroconchia</taxon>
        <taxon>Euheterodonta</taxon>
        <taxon>Imparidentia</taxon>
        <taxon>Neoheterodontei</taxon>
        <taxon>Myida</taxon>
        <taxon>Dreissenoidea</taxon>
        <taxon>Dreissenidae</taxon>
        <taxon>Dreissena</taxon>
    </lineage>
</organism>
<feature type="region of interest" description="Disordered" evidence="1">
    <location>
        <begin position="69"/>
        <end position="99"/>
    </location>
</feature>
<gene>
    <name evidence="2" type="ORF">DPMN_040893</name>
</gene>